<keyword evidence="10" id="KW-1208">Phospholipid metabolism</keyword>
<accession>A0A2U2XDY2</accession>
<evidence type="ECO:0000256" key="9">
    <source>
        <dbReference type="ARBA" id="ARBA00023209"/>
    </source>
</evidence>
<dbReference type="GO" id="GO:0008654">
    <property type="term" value="P:phospholipid biosynthetic process"/>
    <property type="evidence" value="ECO:0007669"/>
    <property type="project" value="UniProtKB-KW"/>
</dbReference>
<gene>
    <name evidence="13" type="ORF">DIT68_05530</name>
</gene>
<dbReference type="PANTHER" id="PTHR14269">
    <property type="entry name" value="CDP-DIACYLGLYCEROL--GLYCEROL-3-PHOSPHATE 3-PHOSPHATIDYLTRANSFERASE-RELATED"/>
    <property type="match status" value="1"/>
</dbReference>
<feature type="transmembrane region" description="Helical" evidence="12">
    <location>
        <begin position="137"/>
        <end position="158"/>
    </location>
</feature>
<feature type="transmembrane region" description="Helical" evidence="12">
    <location>
        <begin position="64"/>
        <end position="89"/>
    </location>
</feature>
<dbReference type="GO" id="GO:0016780">
    <property type="term" value="F:phosphotransferase activity, for other substituted phosphate groups"/>
    <property type="evidence" value="ECO:0007669"/>
    <property type="project" value="InterPro"/>
</dbReference>
<dbReference type="InterPro" id="IPR050324">
    <property type="entry name" value="CDP-alcohol_PTase-I"/>
</dbReference>
<feature type="transmembrane region" description="Helical" evidence="12">
    <location>
        <begin position="170"/>
        <end position="190"/>
    </location>
</feature>
<keyword evidence="4 11" id="KW-0808">Transferase</keyword>
<evidence type="ECO:0000256" key="2">
    <source>
        <dbReference type="ARBA" id="ARBA00010441"/>
    </source>
</evidence>
<sequence>MFTVANIITGFNLLCGVSSIIFTFSGRLELAVLAIIAGAVFDFFDGFVARILKQPSELGKQLDSLADLITFGVAPGLIVFVLLILSGAWDIILESGGGLNELWLDGTMGFSVQLWVSVFMNDLVGNNSPFLPTHFYGWYKVMPFFALLIPFMSMFRLAKFNLDERQATGFIGLPTPANSLFFAAFALMLWDGFGQDNWKTVVSMTLIKDQVLLTLVVVFSILLVSEIPLFALKFTTFKWKGNEIRYSFLLTSLVIILFLWAWAIPIIVILYILLSVVNNKVGRITNYGTAMDDIEKDL</sequence>
<evidence type="ECO:0000256" key="4">
    <source>
        <dbReference type="ARBA" id="ARBA00022679"/>
    </source>
</evidence>
<evidence type="ECO:0000256" key="5">
    <source>
        <dbReference type="ARBA" id="ARBA00022692"/>
    </source>
</evidence>
<feature type="transmembrane region" description="Helical" evidence="12">
    <location>
        <begin position="30"/>
        <end position="52"/>
    </location>
</feature>
<keyword evidence="14" id="KW-1185">Reference proteome</keyword>
<dbReference type="RefSeq" id="WP_109358824.1">
    <property type="nucleotide sequence ID" value="NZ_QFRJ01000003.1"/>
</dbReference>
<dbReference type="GO" id="GO:0016020">
    <property type="term" value="C:membrane"/>
    <property type="evidence" value="ECO:0007669"/>
    <property type="project" value="UniProtKB-SubCell"/>
</dbReference>
<dbReference type="AlphaFoldDB" id="A0A2U2XDY2"/>
<evidence type="ECO:0000256" key="12">
    <source>
        <dbReference type="SAM" id="Phobius"/>
    </source>
</evidence>
<dbReference type="InterPro" id="IPR000462">
    <property type="entry name" value="CDP-OH_P_trans"/>
</dbReference>
<reference evidence="13 14" key="1">
    <citation type="submission" date="2018-05" db="EMBL/GenBank/DDBJ databases">
        <title>Brumimicrobium oceani sp. nov., isolated from coastal sediment.</title>
        <authorList>
            <person name="Kou Y."/>
        </authorList>
    </citation>
    <scope>NUCLEOTIDE SEQUENCE [LARGE SCALE GENOMIC DNA]</scope>
    <source>
        <strain evidence="13 14">C305</strain>
    </source>
</reference>
<protein>
    <submittedName>
        <fullName evidence="13">CDP-diacylglycerol--serine O-phosphatidyltransferase</fullName>
    </submittedName>
</protein>
<evidence type="ECO:0000256" key="10">
    <source>
        <dbReference type="ARBA" id="ARBA00023264"/>
    </source>
</evidence>
<dbReference type="Pfam" id="PF01066">
    <property type="entry name" value="CDP-OH_P_transf"/>
    <property type="match status" value="1"/>
</dbReference>
<evidence type="ECO:0000313" key="14">
    <source>
        <dbReference type="Proteomes" id="UP000245370"/>
    </source>
</evidence>
<evidence type="ECO:0000256" key="3">
    <source>
        <dbReference type="ARBA" id="ARBA00022516"/>
    </source>
</evidence>
<reference evidence="13 14" key="2">
    <citation type="submission" date="2018-05" db="EMBL/GenBank/DDBJ databases">
        <authorList>
            <person name="Lanie J.A."/>
            <person name="Ng W.-L."/>
            <person name="Kazmierczak K.M."/>
            <person name="Andrzejewski T.M."/>
            <person name="Davidsen T.M."/>
            <person name="Wayne K.J."/>
            <person name="Tettelin H."/>
            <person name="Glass J.I."/>
            <person name="Rusch D."/>
            <person name="Podicherti R."/>
            <person name="Tsui H.-C.T."/>
            <person name="Winkler M.E."/>
        </authorList>
    </citation>
    <scope>NUCLEOTIDE SEQUENCE [LARGE SCALE GENOMIC DNA]</scope>
    <source>
        <strain evidence="13 14">C305</strain>
    </source>
</reference>
<name>A0A2U2XDY2_9FLAO</name>
<keyword evidence="7" id="KW-0443">Lipid metabolism</keyword>
<evidence type="ECO:0000313" key="13">
    <source>
        <dbReference type="EMBL" id="PWH86016.1"/>
    </source>
</evidence>
<keyword evidence="3" id="KW-0444">Lipid biosynthesis</keyword>
<keyword evidence="5 12" id="KW-0812">Transmembrane</keyword>
<organism evidence="13 14">
    <name type="scientific">Brumimicrobium oceani</name>
    <dbReference type="NCBI Taxonomy" id="2100725"/>
    <lineage>
        <taxon>Bacteria</taxon>
        <taxon>Pseudomonadati</taxon>
        <taxon>Bacteroidota</taxon>
        <taxon>Flavobacteriia</taxon>
        <taxon>Flavobacteriales</taxon>
        <taxon>Crocinitomicaceae</taxon>
        <taxon>Brumimicrobium</taxon>
    </lineage>
</organism>
<proteinExistence type="inferred from homology"/>
<evidence type="ECO:0000256" key="8">
    <source>
        <dbReference type="ARBA" id="ARBA00023136"/>
    </source>
</evidence>
<evidence type="ECO:0000256" key="7">
    <source>
        <dbReference type="ARBA" id="ARBA00023098"/>
    </source>
</evidence>
<keyword evidence="9" id="KW-0594">Phospholipid biosynthesis</keyword>
<dbReference type="Proteomes" id="UP000245370">
    <property type="component" value="Unassembled WGS sequence"/>
</dbReference>
<evidence type="ECO:0000256" key="11">
    <source>
        <dbReference type="RuleBase" id="RU003750"/>
    </source>
</evidence>
<comment type="similarity">
    <text evidence="2 11">Belongs to the CDP-alcohol phosphatidyltransferase class-I family.</text>
</comment>
<comment type="caution">
    <text evidence="13">The sequence shown here is derived from an EMBL/GenBank/DDBJ whole genome shotgun (WGS) entry which is preliminary data.</text>
</comment>
<feature type="transmembrane region" description="Helical" evidence="12">
    <location>
        <begin position="7"/>
        <end position="24"/>
    </location>
</feature>
<dbReference type="PANTHER" id="PTHR14269:SF61">
    <property type="entry name" value="CDP-DIACYLGLYCEROL--SERINE O-PHOSPHATIDYLTRANSFERASE"/>
    <property type="match status" value="1"/>
</dbReference>
<dbReference type="OrthoDB" id="9777147at2"/>
<dbReference type="InterPro" id="IPR048254">
    <property type="entry name" value="CDP_ALCOHOL_P_TRANSF_CS"/>
</dbReference>
<evidence type="ECO:0000256" key="1">
    <source>
        <dbReference type="ARBA" id="ARBA00004141"/>
    </source>
</evidence>
<dbReference type="InterPro" id="IPR043130">
    <property type="entry name" value="CDP-OH_PTrfase_TM_dom"/>
</dbReference>
<dbReference type="Gene3D" id="1.20.120.1760">
    <property type="match status" value="1"/>
</dbReference>
<keyword evidence="8 12" id="KW-0472">Membrane</keyword>
<keyword evidence="6 12" id="KW-1133">Transmembrane helix</keyword>
<evidence type="ECO:0000256" key="6">
    <source>
        <dbReference type="ARBA" id="ARBA00022989"/>
    </source>
</evidence>
<dbReference type="EMBL" id="QFRJ01000003">
    <property type="protein sequence ID" value="PWH86016.1"/>
    <property type="molecule type" value="Genomic_DNA"/>
</dbReference>
<comment type="subcellular location">
    <subcellularLocation>
        <location evidence="1">Membrane</location>
        <topology evidence="1">Multi-pass membrane protein</topology>
    </subcellularLocation>
</comment>
<feature type="transmembrane region" description="Helical" evidence="12">
    <location>
        <begin position="210"/>
        <end position="234"/>
    </location>
</feature>
<dbReference type="PROSITE" id="PS00379">
    <property type="entry name" value="CDP_ALCOHOL_P_TRANSF"/>
    <property type="match status" value="1"/>
</dbReference>
<feature type="transmembrane region" description="Helical" evidence="12">
    <location>
        <begin position="246"/>
        <end position="274"/>
    </location>
</feature>